<comment type="pathway">
    <text evidence="2">Carbohydrate degradation; pentose phosphate pathway; D-ribulose 5-phosphate from D-glucose 6-phosphate (oxidative stage): step 2/3.</text>
</comment>
<dbReference type="CDD" id="cd01400">
    <property type="entry name" value="6PGL"/>
    <property type="match status" value="1"/>
</dbReference>
<dbReference type="EC" id="3.1.1.31" evidence="2"/>
<dbReference type="GO" id="GO:0017057">
    <property type="term" value="F:6-phosphogluconolactonase activity"/>
    <property type="evidence" value="ECO:0007669"/>
    <property type="project" value="UniProtKB-UniRule"/>
</dbReference>
<dbReference type="AlphaFoldDB" id="A0A177AZ00"/>
<dbReference type="EMBL" id="LWCA01000713">
    <property type="protein sequence ID" value="OAF67238.1"/>
    <property type="molecule type" value="Genomic_DNA"/>
</dbReference>
<dbReference type="Pfam" id="PF01182">
    <property type="entry name" value="Glucosamine_iso"/>
    <property type="match status" value="1"/>
</dbReference>
<dbReference type="InterPro" id="IPR006148">
    <property type="entry name" value="Glc/Gal-6P_isomerase"/>
</dbReference>
<evidence type="ECO:0000313" key="4">
    <source>
        <dbReference type="EMBL" id="OAF67238.1"/>
    </source>
</evidence>
<name>A0A177AZ00_9BILA</name>
<dbReference type="InterPro" id="IPR037171">
    <property type="entry name" value="NagB/RpiA_transferase-like"/>
</dbReference>
<comment type="similarity">
    <text evidence="1 2">Belongs to the glucosamine/galactosamine-6-phosphate isomerase family. 6-phosphogluconolactonase subfamily.</text>
</comment>
<dbReference type="OrthoDB" id="432544at2759"/>
<comment type="caution">
    <text evidence="4">The sequence shown here is derived from an EMBL/GenBank/DDBJ whole genome shotgun (WGS) entry which is preliminary data.</text>
</comment>
<reference evidence="4 5" key="1">
    <citation type="submission" date="2016-04" db="EMBL/GenBank/DDBJ databases">
        <title>The genome of Intoshia linei affirms orthonectids as highly simplified spiralians.</title>
        <authorList>
            <person name="Mikhailov K.V."/>
            <person name="Slusarev G.S."/>
            <person name="Nikitin M.A."/>
            <person name="Logacheva M.D."/>
            <person name="Penin A."/>
            <person name="Aleoshin V."/>
            <person name="Panchin Y.V."/>
        </authorList>
    </citation>
    <scope>NUCLEOTIDE SEQUENCE [LARGE SCALE GENOMIC DNA]</scope>
    <source>
        <strain evidence="4">Intl2013</strain>
        <tissue evidence="4">Whole animal</tissue>
    </source>
</reference>
<dbReference type="SUPFAM" id="SSF100950">
    <property type="entry name" value="NagB/RpiA/CoA transferase-like"/>
    <property type="match status" value="1"/>
</dbReference>
<dbReference type="Proteomes" id="UP000078046">
    <property type="component" value="Unassembled WGS sequence"/>
</dbReference>
<evidence type="ECO:0000256" key="2">
    <source>
        <dbReference type="RuleBase" id="RU365095"/>
    </source>
</evidence>
<evidence type="ECO:0000313" key="5">
    <source>
        <dbReference type="Proteomes" id="UP000078046"/>
    </source>
</evidence>
<gene>
    <name evidence="4" type="ORF">A3Q56_04834</name>
</gene>
<dbReference type="PANTHER" id="PTHR11054">
    <property type="entry name" value="6-PHOSPHOGLUCONOLACTONASE"/>
    <property type="match status" value="1"/>
</dbReference>
<dbReference type="Gene3D" id="3.40.50.1360">
    <property type="match status" value="1"/>
</dbReference>
<keyword evidence="2" id="KW-0378">Hydrolase</keyword>
<evidence type="ECO:0000256" key="1">
    <source>
        <dbReference type="ARBA" id="ARBA00010662"/>
    </source>
</evidence>
<dbReference type="InterPro" id="IPR005900">
    <property type="entry name" value="6-phosphogluconolactonase_DevB"/>
</dbReference>
<protein>
    <recommendedName>
        <fullName evidence="2">6-phosphogluconolactonase</fullName>
        <shortName evidence="2">6PGL</shortName>
        <ecNumber evidence="2">3.1.1.31</ecNumber>
    </recommendedName>
</protein>
<comment type="function">
    <text evidence="2">Hydrolysis of 6-phosphogluconolactone to 6-phosphogluconate.</text>
</comment>
<dbReference type="GO" id="GO:0006098">
    <property type="term" value="P:pentose-phosphate shunt"/>
    <property type="evidence" value="ECO:0007669"/>
    <property type="project" value="UniProtKB-UniPathway"/>
</dbReference>
<dbReference type="PANTHER" id="PTHR11054:SF0">
    <property type="entry name" value="6-PHOSPHOGLUCONOLACTONASE"/>
    <property type="match status" value="1"/>
</dbReference>
<dbReference type="GO" id="GO:0005975">
    <property type="term" value="P:carbohydrate metabolic process"/>
    <property type="evidence" value="ECO:0007669"/>
    <property type="project" value="UniProtKB-UniRule"/>
</dbReference>
<sequence length="227" mass="25698">MKKSVCKNSDMVDVLYDMIYTCYNDSKFVIGLSGGSAAKPTCEALKLLHTRKDISNIWYIFCDERYVDRTSSDFTLNYYMINLFNEIKIDKSHIICINPSLEIDQCAKKYNDDLSSLLNGKSIDLLLLGIGDDGHTCSLFPGHVLTKTKSENLVDYLCDSPKPPSKRVTLLPQTVTNAKNRIYIVTGKGKARIIERVFNNQEMPCVNCAPIENTMWLLDNEAAEFLK</sequence>
<evidence type="ECO:0000259" key="3">
    <source>
        <dbReference type="Pfam" id="PF01182"/>
    </source>
</evidence>
<keyword evidence="5" id="KW-1185">Reference proteome</keyword>
<organism evidence="4 5">
    <name type="scientific">Intoshia linei</name>
    <dbReference type="NCBI Taxonomy" id="1819745"/>
    <lineage>
        <taxon>Eukaryota</taxon>
        <taxon>Metazoa</taxon>
        <taxon>Spiralia</taxon>
        <taxon>Lophotrochozoa</taxon>
        <taxon>Mesozoa</taxon>
        <taxon>Orthonectida</taxon>
        <taxon>Rhopaluridae</taxon>
        <taxon>Intoshia</taxon>
    </lineage>
</organism>
<dbReference type="UniPathway" id="UPA00115">
    <property type="reaction ID" value="UER00409"/>
</dbReference>
<dbReference type="InterPro" id="IPR039104">
    <property type="entry name" value="6PGL"/>
</dbReference>
<comment type="catalytic activity">
    <reaction evidence="2">
        <text>6-phospho-D-glucono-1,5-lactone + H2O = 6-phospho-D-gluconate + H(+)</text>
        <dbReference type="Rhea" id="RHEA:12556"/>
        <dbReference type="ChEBI" id="CHEBI:15377"/>
        <dbReference type="ChEBI" id="CHEBI:15378"/>
        <dbReference type="ChEBI" id="CHEBI:57955"/>
        <dbReference type="ChEBI" id="CHEBI:58759"/>
        <dbReference type="EC" id="3.1.1.31"/>
    </reaction>
</comment>
<dbReference type="NCBIfam" id="TIGR01198">
    <property type="entry name" value="pgl"/>
    <property type="match status" value="1"/>
</dbReference>
<accession>A0A177AZ00</accession>
<feature type="domain" description="Glucosamine/galactosamine-6-phosphate isomerase" evidence="3">
    <location>
        <begin position="24"/>
        <end position="214"/>
    </location>
</feature>
<proteinExistence type="inferred from homology"/>